<accession>A0A9P5PT77</accession>
<dbReference type="AlphaFoldDB" id="A0A9P5PT77"/>
<feature type="compositionally biased region" description="Basic and acidic residues" evidence="1">
    <location>
        <begin position="59"/>
        <end position="69"/>
    </location>
</feature>
<comment type="caution">
    <text evidence="2">The sequence shown here is derived from an EMBL/GenBank/DDBJ whole genome shotgun (WGS) entry which is preliminary data.</text>
</comment>
<feature type="compositionally biased region" description="Basic and acidic residues" evidence="1">
    <location>
        <begin position="111"/>
        <end position="120"/>
    </location>
</feature>
<gene>
    <name evidence="2" type="ORF">BDP27DRAFT_1421366</name>
</gene>
<feature type="compositionally biased region" description="Basic residues" evidence="1">
    <location>
        <begin position="137"/>
        <end position="147"/>
    </location>
</feature>
<organism evidence="2 3">
    <name type="scientific">Rhodocollybia butyracea</name>
    <dbReference type="NCBI Taxonomy" id="206335"/>
    <lineage>
        <taxon>Eukaryota</taxon>
        <taxon>Fungi</taxon>
        <taxon>Dikarya</taxon>
        <taxon>Basidiomycota</taxon>
        <taxon>Agaricomycotina</taxon>
        <taxon>Agaricomycetes</taxon>
        <taxon>Agaricomycetidae</taxon>
        <taxon>Agaricales</taxon>
        <taxon>Marasmiineae</taxon>
        <taxon>Omphalotaceae</taxon>
        <taxon>Rhodocollybia</taxon>
    </lineage>
</organism>
<protein>
    <submittedName>
        <fullName evidence="2">Uncharacterized protein</fullName>
    </submittedName>
</protein>
<dbReference type="EMBL" id="JADNRY010000055">
    <property type="protein sequence ID" value="KAF9068938.1"/>
    <property type="molecule type" value="Genomic_DNA"/>
</dbReference>
<reference evidence="2" key="1">
    <citation type="submission" date="2020-11" db="EMBL/GenBank/DDBJ databases">
        <authorList>
            <consortium name="DOE Joint Genome Institute"/>
            <person name="Ahrendt S."/>
            <person name="Riley R."/>
            <person name="Andreopoulos W."/>
            <person name="Labutti K."/>
            <person name="Pangilinan J."/>
            <person name="Ruiz-Duenas F.J."/>
            <person name="Barrasa J.M."/>
            <person name="Sanchez-Garcia M."/>
            <person name="Camarero S."/>
            <person name="Miyauchi S."/>
            <person name="Serrano A."/>
            <person name="Linde D."/>
            <person name="Babiker R."/>
            <person name="Drula E."/>
            <person name="Ayuso-Fernandez I."/>
            <person name="Pacheco R."/>
            <person name="Padilla G."/>
            <person name="Ferreira P."/>
            <person name="Barriuso J."/>
            <person name="Kellner H."/>
            <person name="Castanera R."/>
            <person name="Alfaro M."/>
            <person name="Ramirez L."/>
            <person name="Pisabarro A.G."/>
            <person name="Kuo A."/>
            <person name="Tritt A."/>
            <person name="Lipzen A."/>
            <person name="He G."/>
            <person name="Yan M."/>
            <person name="Ng V."/>
            <person name="Cullen D."/>
            <person name="Martin F."/>
            <person name="Rosso M.-N."/>
            <person name="Henrissat B."/>
            <person name="Hibbett D."/>
            <person name="Martinez A.T."/>
            <person name="Grigoriev I.V."/>
        </authorList>
    </citation>
    <scope>NUCLEOTIDE SEQUENCE</scope>
    <source>
        <strain evidence="2">AH 40177</strain>
    </source>
</reference>
<sequence>MMERLSRRSTQLYQLGSLFLASQASDIPPPFLKSLSRPGNFSRPKTRRKTRISAPIKAVEGEEAARKAQDLIQEQQDDKDGTAKVTSGDDELKDSSINKQPMNEPQLGEDSEPKTSDRFGRSRNPRNPRPISSSSLKSHRSSHVHHKPSIDLMCETRRSVT</sequence>
<evidence type="ECO:0000313" key="3">
    <source>
        <dbReference type="Proteomes" id="UP000772434"/>
    </source>
</evidence>
<proteinExistence type="predicted"/>
<feature type="region of interest" description="Disordered" evidence="1">
    <location>
        <begin position="24"/>
        <end position="161"/>
    </location>
</feature>
<keyword evidence="3" id="KW-1185">Reference proteome</keyword>
<evidence type="ECO:0000256" key="1">
    <source>
        <dbReference type="SAM" id="MobiDB-lite"/>
    </source>
</evidence>
<evidence type="ECO:0000313" key="2">
    <source>
        <dbReference type="EMBL" id="KAF9068938.1"/>
    </source>
</evidence>
<name>A0A9P5PT77_9AGAR</name>
<dbReference type="Proteomes" id="UP000772434">
    <property type="component" value="Unassembled WGS sequence"/>
</dbReference>